<organism evidence="1 2">
    <name type="scientific">Gossypium australe</name>
    <dbReference type="NCBI Taxonomy" id="47621"/>
    <lineage>
        <taxon>Eukaryota</taxon>
        <taxon>Viridiplantae</taxon>
        <taxon>Streptophyta</taxon>
        <taxon>Embryophyta</taxon>
        <taxon>Tracheophyta</taxon>
        <taxon>Spermatophyta</taxon>
        <taxon>Magnoliopsida</taxon>
        <taxon>eudicotyledons</taxon>
        <taxon>Gunneridae</taxon>
        <taxon>Pentapetalae</taxon>
        <taxon>rosids</taxon>
        <taxon>malvids</taxon>
        <taxon>Malvales</taxon>
        <taxon>Malvaceae</taxon>
        <taxon>Malvoideae</taxon>
        <taxon>Gossypium</taxon>
    </lineage>
</organism>
<gene>
    <name evidence="1" type="ORF">EPI10_032953</name>
</gene>
<dbReference type="AlphaFoldDB" id="A0A5B6X7Y0"/>
<protein>
    <submittedName>
        <fullName evidence="1">D-glycerate 3-kinase, chloroplastic</fullName>
    </submittedName>
</protein>
<evidence type="ECO:0000313" key="2">
    <source>
        <dbReference type="Proteomes" id="UP000325315"/>
    </source>
</evidence>
<comment type="caution">
    <text evidence="1">The sequence shown here is derived from an EMBL/GenBank/DDBJ whole genome shotgun (WGS) entry which is preliminary data.</text>
</comment>
<keyword evidence="2" id="KW-1185">Reference proteome</keyword>
<sequence length="106" mass="12254">MLQLEIVNKNLEAYYDAWDKFIKAWIVIKIQDPSCVYQWRLQAEIAMRQAGKPGMSDEEVKDFVSRYLPAYKAYLPTLYSEGPNGSHPNHLLLIEIDEARNPILGI</sequence>
<dbReference type="EMBL" id="SMMG02000001">
    <property type="protein sequence ID" value="KAA3489312.1"/>
    <property type="molecule type" value="Genomic_DNA"/>
</dbReference>
<dbReference type="OrthoDB" id="347435at2759"/>
<evidence type="ECO:0000313" key="1">
    <source>
        <dbReference type="EMBL" id="KAA3489312.1"/>
    </source>
</evidence>
<proteinExistence type="predicted"/>
<dbReference type="InterPro" id="IPR027417">
    <property type="entry name" value="P-loop_NTPase"/>
</dbReference>
<dbReference type="Gene3D" id="3.40.50.300">
    <property type="entry name" value="P-loop containing nucleotide triphosphate hydrolases"/>
    <property type="match status" value="1"/>
</dbReference>
<name>A0A5B6X7Y0_9ROSI</name>
<keyword evidence="1" id="KW-0418">Kinase</keyword>
<dbReference type="GO" id="GO:0016301">
    <property type="term" value="F:kinase activity"/>
    <property type="evidence" value="ECO:0007669"/>
    <property type="project" value="UniProtKB-KW"/>
</dbReference>
<reference evidence="2" key="1">
    <citation type="journal article" date="2019" name="Plant Biotechnol. J.">
        <title>Genome sequencing of the Australian wild diploid species Gossypium australe highlights disease resistance and delayed gland morphogenesis.</title>
        <authorList>
            <person name="Cai Y."/>
            <person name="Cai X."/>
            <person name="Wang Q."/>
            <person name="Wang P."/>
            <person name="Zhang Y."/>
            <person name="Cai C."/>
            <person name="Xu Y."/>
            <person name="Wang K."/>
            <person name="Zhou Z."/>
            <person name="Wang C."/>
            <person name="Geng S."/>
            <person name="Li B."/>
            <person name="Dong Q."/>
            <person name="Hou Y."/>
            <person name="Wang H."/>
            <person name="Ai P."/>
            <person name="Liu Z."/>
            <person name="Yi F."/>
            <person name="Sun M."/>
            <person name="An G."/>
            <person name="Cheng J."/>
            <person name="Zhang Y."/>
            <person name="Shi Q."/>
            <person name="Xie Y."/>
            <person name="Shi X."/>
            <person name="Chang Y."/>
            <person name="Huang F."/>
            <person name="Chen Y."/>
            <person name="Hong S."/>
            <person name="Mi L."/>
            <person name="Sun Q."/>
            <person name="Zhang L."/>
            <person name="Zhou B."/>
            <person name="Peng R."/>
            <person name="Zhang X."/>
            <person name="Liu F."/>
        </authorList>
    </citation>
    <scope>NUCLEOTIDE SEQUENCE [LARGE SCALE GENOMIC DNA]</scope>
    <source>
        <strain evidence="2">cv. PA1801</strain>
    </source>
</reference>
<accession>A0A5B6X7Y0</accession>
<dbReference type="Proteomes" id="UP000325315">
    <property type="component" value="Unassembled WGS sequence"/>
</dbReference>
<keyword evidence="1" id="KW-0808">Transferase</keyword>